<protein>
    <recommendedName>
        <fullName evidence="3">Aminotransferase class I/classII large domain-containing protein</fullName>
    </recommendedName>
</protein>
<gene>
    <name evidence="4" type="ORF">A2744_01585</name>
</gene>
<dbReference type="Gene3D" id="3.40.640.10">
    <property type="entry name" value="Type I PLP-dependent aspartate aminotransferase-like (Major domain)"/>
    <property type="match status" value="1"/>
</dbReference>
<dbReference type="SUPFAM" id="SSF53383">
    <property type="entry name" value="PLP-dependent transferases"/>
    <property type="match status" value="1"/>
</dbReference>
<dbReference type="EMBL" id="MHIE01000012">
    <property type="protein sequence ID" value="OGY45806.1"/>
    <property type="molecule type" value="Genomic_DNA"/>
</dbReference>
<dbReference type="InterPro" id="IPR004839">
    <property type="entry name" value="Aminotransferase_I/II_large"/>
</dbReference>
<comment type="caution">
    <text evidence="4">The sequence shown here is derived from an EMBL/GenBank/DDBJ whole genome shotgun (WGS) entry which is preliminary data.</text>
</comment>
<dbReference type="Pfam" id="PF00155">
    <property type="entry name" value="Aminotran_1_2"/>
    <property type="match status" value="1"/>
</dbReference>
<dbReference type="InterPro" id="IPR050087">
    <property type="entry name" value="AON_synthase_class-II"/>
</dbReference>
<dbReference type="PANTHER" id="PTHR13693">
    <property type="entry name" value="CLASS II AMINOTRANSFERASE/8-AMINO-7-OXONONANOATE SYNTHASE"/>
    <property type="match status" value="1"/>
</dbReference>
<sequence>MSKNKTTPSYFEKVIQLLKSEKLYPDIGVVSGPSSQPEIIINGQKLVTFCSNNYLGLANNEEVKKAVISGLNKYGFGSASTRLLSGTLDIQVDFETALASFYGFGDSITFSSGYLANIGVIRMLVDPFPYFPTPFDNGNGVIFSDELNHASMVEAARLSKAERVIYKHNDMDDLEKGLIRHKNGRKLIITDGIFSMDGDFANLVSISRLAKDYNALIFVDDSHGTGVLGPNGEGTAHQLGVADNIDVIMGSFTKAWGGLGGFTVIKNKTIADYLRVTARSYIFSDPILPSTVAGLIKTLEIIKHGSGLRQKTLSNAKYLRSELKKMGYEVLGADNIPIIPPLLGSEKNAIEFSRRLKEVGIFAPAVRRPAVTEGRERLRLTTMSTHTRFQIDFLLEQMYKIGKELRII</sequence>
<dbReference type="Proteomes" id="UP000178240">
    <property type="component" value="Unassembled WGS sequence"/>
</dbReference>
<reference evidence="4 5" key="1">
    <citation type="journal article" date="2016" name="Nat. Commun.">
        <title>Thousands of microbial genomes shed light on interconnected biogeochemical processes in an aquifer system.</title>
        <authorList>
            <person name="Anantharaman K."/>
            <person name="Brown C.T."/>
            <person name="Hug L.A."/>
            <person name="Sharon I."/>
            <person name="Castelle C.J."/>
            <person name="Probst A.J."/>
            <person name="Thomas B.C."/>
            <person name="Singh A."/>
            <person name="Wilkins M.J."/>
            <person name="Karaoz U."/>
            <person name="Brodie E.L."/>
            <person name="Williams K.H."/>
            <person name="Hubbard S.S."/>
            <person name="Banfield J.F."/>
        </authorList>
    </citation>
    <scope>NUCLEOTIDE SEQUENCE [LARGE SCALE GENOMIC DNA]</scope>
</reference>
<evidence type="ECO:0000259" key="3">
    <source>
        <dbReference type="Pfam" id="PF00155"/>
    </source>
</evidence>
<comment type="cofactor">
    <cofactor evidence="1">
        <name>pyridoxal 5'-phosphate</name>
        <dbReference type="ChEBI" id="CHEBI:597326"/>
    </cofactor>
</comment>
<dbReference type="InterPro" id="IPR015421">
    <property type="entry name" value="PyrdxlP-dep_Trfase_major"/>
</dbReference>
<dbReference type="GO" id="GO:0030170">
    <property type="term" value="F:pyridoxal phosphate binding"/>
    <property type="evidence" value="ECO:0007669"/>
    <property type="project" value="InterPro"/>
</dbReference>
<feature type="domain" description="Aminotransferase class I/classII large" evidence="3">
    <location>
        <begin position="45"/>
        <end position="396"/>
    </location>
</feature>
<name>A0A1G1Y1U3_9BACT</name>
<evidence type="ECO:0000313" key="4">
    <source>
        <dbReference type="EMBL" id="OGY45806.1"/>
    </source>
</evidence>
<dbReference type="InterPro" id="IPR015422">
    <property type="entry name" value="PyrdxlP-dep_Trfase_small"/>
</dbReference>
<evidence type="ECO:0000256" key="2">
    <source>
        <dbReference type="ARBA" id="ARBA00022679"/>
    </source>
</evidence>
<dbReference type="Gene3D" id="3.90.1150.10">
    <property type="entry name" value="Aspartate Aminotransferase, domain 1"/>
    <property type="match status" value="1"/>
</dbReference>
<evidence type="ECO:0000256" key="1">
    <source>
        <dbReference type="ARBA" id="ARBA00001933"/>
    </source>
</evidence>
<organism evidence="4 5">
    <name type="scientific">Candidatus Buchananbacteria bacterium RIFCSPHIGHO2_01_FULL_44_11</name>
    <dbReference type="NCBI Taxonomy" id="1797535"/>
    <lineage>
        <taxon>Bacteria</taxon>
        <taxon>Candidatus Buchananiibacteriota</taxon>
    </lineage>
</organism>
<dbReference type="AlphaFoldDB" id="A0A1G1Y1U3"/>
<accession>A0A1G1Y1U3</accession>
<dbReference type="GO" id="GO:0016740">
    <property type="term" value="F:transferase activity"/>
    <property type="evidence" value="ECO:0007669"/>
    <property type="project" value="UniProtKB-KW"/>
</dbReference>
<dbReference type="InterPro" id="IPR015424">
    <property type="entry name" value="PyrdxlP-dep_Trfase"/>
</dbReference>
<keyword evidence="2" id="KW-0808">Transferase</keyword>
<dbReference type="CDD" id="cd06454">
    <property type="entry name" value="KBL_like"/>
    <property type="match status" value="1"/>
</dbReference>
<evidence type="ECO:0000313" key="5">
    <source>
        <dbReference type="Proteomes" id="UP000178240"/>
    </source>
</evidence>
<proteinExistence type="predicted"/>
<dbReference type="STRING" id="1797535.A2744_01585"/>